<sequence>VVERADIEGSKSNVTMNVWLPEASHTFMVCIYTENQNQGSFTLVLLEIFVLNKPPVLSFNRCATPAKLLPNVFNSD</sequence>
<gene>
    <name evidence="1" type="ORF">GMARGA_LOCUS19777</name>
</gene>
<evidence type="ECO:0000313" key="1">
    <source>
        <dbReference type="EMBL" id="CAG8781448.1"/>
    </source>
</evidence>
<organism evidence="1 2">
    <name type="scientific">Gigaspora margarita</name>
    <dbReference type="NCBI Taxonomy" id="4874"/>
    <lineage>
        <taxon>Eukaryota</taxon>
        <taxon>Fungi</taxon>
        <taxon>Fungi incertae sedis</taxon>
        <taxon>Mucoromycota</taxon>
        <taxon>Glomeromycotina</taxon>
        <taxon>Glomeromycetes</taxon>
        <taxon>Diversisporales</taxon>
        <taxon>Gigasporaceae</taxon>
        <taxon>Gigaspora</taxon>
    </lineage>
</organism>
<comment type="caution">
    <text evidence="1">The sequence shown here is derived from an EMBL/GenBank/DDBJ whole genome shotgun (WGS) entry which is preliminary data.</text>
</comment>
<protein>
    <submittedName>
        <fullName evidence="1">19766_t:CDS:1</fullName>
    </submittedName>
</protein>
<dbReference type="InterPro" id="IPR052997">
    <property type="entry name" value="RRT15-like"/>
</dbReference>
<dbReference type="PANTHER" id="PTHR33047">
    <property type="entry name" value="PROTEIN TAR1"/>
    <property type="match status" value="1"/>
</dbReference>
<evidence type="ECO:0000313" key="2">
    <source>
        <dbReference type="Proteomes" id="UP000789901"/>
    </source>
</evidence>
<dbReference type="EMBL" id="CAJVQB010016783">
    <property type="protein sequence ID" value="CAG8781448.1"/>
    <property type="molecule type" value="Genomic_DNA"/>
</dbReference>
<accession>A0ABN7VK95</accession>
<dbReference type="Proteomes" id="UP000789901">
    <property type="component" value="Unassembled WGS sequence"/>
</dbReference>
<reference evidence="1 2" key="1">
    <citation type="submission" date="2021-06" db="EMBL/GenBank/DDBJ databases">
        <authorList>
            <person name="Kallberg Y."/>
            <person name="Tangrot J."/>
            <person name="Rosling A."/>
        </authorList>
    </citation>
    <scope>NUCLEOTIDE SEQUENCE [LARGE SCALE GENOMIC DNA]</scope>
    <source>
        <strain evidence="1 2">120-4 pot B 10/14</strain>
    </source>
</reference>
<name>A0ABN7VK95_GIGMA</name>
<proteinExistence type="predicted"/>
<dbReference type="PANTHER" id="PTHR33047:SF8">
    <property type="entry name" value="REGULATOR OF RDNA TRANSCRIPTION PROTEIN 15"/>
    <property type="match status" value="1"/>
</dbReference>
<feature type="non-terminal residue" evidence="1">
    <location>
        <position position="1"/>
    </location>
</feature>
<keyword evidence="2" id="KW-1185">Reference proteome</keyword>